<protein>
    <recommendedName>
        <fullName evidence="3">Phage gp6-like head-tail connector protein</fullName>
    </recommendedName>
</protein>
<dbReference type="EMBL" id="MASR01000002">
    <property type="protein sequence ID" value="OFE11385.1"/>
    <property type="molecule type" value="Genomic_DNA"/>
</dbReference>
<accession>A0A1E8CGC7</accession>
<dbReference type="InterPro" id="IPR011738">
    <property type="entry name" value="Phage_CHP"/>
</dbReference>
<evidence type="ECO:0000313" key="1">
    <source>
        <dbReference type="EMBL" id="OFE11385.1"/>
    </source>
</evidence>
<organism evidence="1 2">
    <name type="scientific">Pseudohongiella acticola</name>
    <dbReference type="NCBI Taxonomy" id="1524254"/>
    <lineage>
        <taxon>Bacteria</taxon>
        <taxon>Pseudomonadati</taxon>
        <taxon>Pseudomonadota</taxon>
        <taxon>Gammaproteobacteria</taxon>
        <taxon>Pseudomonadales</taxon>
        <taxon>Pseudohongiellaceae</taxon>
        <taxon>Pseudohongiella</taxon>
    </lineage>
</organism>
<dbReference type="AlphaFoldDB" id="A0A1E8CGC7"/>
<comment type="caution">
    <text evidence="1">The sequence shown here is derived from an EMBL/GenBank/DDBJ whole genome shotgun (WGS) entry which is preliminary data.</text>
</comment>
<evidence type="ECO:0008006" key="3">
    <source>
        <dbReference type="Google" id="ProtNLM"/>
    </source>
</evidence>
<dbReference type="NCBIfam" id="TIGR02215">
    <property type="entry name" value="phage_chp_gp8"/>
    <property type="match status" value="1"/>
</dbReference>
<dbReference type="RefSeq" id="WP_070118578.1">
    <property type="nucleotide sequence ID" value="NZ_MASR01000002.1"/>
</dbReference>
<reference evidence="2" key="1">
    <citation type="submission" date="2016-07" db="EMBL/GenBank/DDBJ databases">
        <authorList>
            <person name="Florea S."/>
            <person name="Webb J.S."/>
            <person name="Jaromczyk J."/>
            <person name="Schardl C.L."/>
        </authorList>
    </citation>
    <scope>NUCLEOTIDE SEQUENCE [LARGE SCALE GENOMIC DNA]</scope>
    <source>
        <strain evidence="2">KCTC 42131</strain>
    </source>
</reference>
<dbReference type="Proteomes" id="UP000175669">
    <property type="component" value="Unassembled WGS sequence"/>
</dbReference>
<dbReference type="InterPro" id="IPR006450">
    <property type="entry name" value="Phage_HK97_gp6-like"/>
</dbReference>
<dbReference type="NCBIfam" id="TIGR01560">
    <property type="entry name" value="put_DNA_pack"/>
    <property type="match status" value="1"/>
</dbReference>
<dbReference type="Gene3D" id="1.10.3230.30">
    <property type="entry name" value="Phage gp6-like head-tail connector protein"/>
    <property type="match status" value="1"/>
</dbReference>
<gene>
    <name evidence="1" type="ORF">PHACT_12570</name>
</gene>
<proteinExistence type="predicted"/>
<keyword evidence="2" id="KW-1185">Reference proteome</keyword>
<sequence length="182" mass="19953">MVDLEFAKLQVHLEAEDTAENALLDVLIRAAYRFAEAHTQTRIAPTQVVLVLDRFPVNSNPIEVPWTPVRAISSLEYIDQDGQEQSLDPETLRLDSRSIYASIYPQFGTSWPVAIAEPESVTITLDVGFAEDDEPADITAAILLTIGHLYENRESVVIGSSAVELPFGVKALLADYVITAVG</sequence>
<dbReference type="OrthoDB" id="8452319at2"/>
<dbReference type="STRING" id="1524254.PHACT_12570"/>
<name>A0A1E8CGC7_9GAMM</name>
<evidence type="ECO:0000313" key="2">
    <source>
        <dbReference type="Proteomes" id="UP000175669"/>
    </source>
</evidence>
<dbReference type="CDD" id="cd08054">
    <property type="entry name" value="gp6"/>
    <property type="match status" value="1"/>
</dbReference>